<name>A0ABQ6AU94_9BRAD</name>
<reference evidence="3" key="1">
    <citation type="journal article" date="2019" name="Int. J. Syst. Evol. Microbiol.">
        <title>The Global Catalogue of Microorganisms (GCM) 10K type strain sequencing project: providing services to taxonomists for standard genome sequencing and annotation.</title>
        <authorList>
            <consortium name="The Broad Institute Genomics Platform"/>
            <consortium name="The Broad Institute Genome Sequencing Center for Infectious Disease"/>
            <person name="Wu L."/>
            <person name="Ma J."/>
        </authorList>
    </citation>
    <scope>NUCLEOTIDE SEQUENCE [LARGE SCALE GENOMIC DNA]</scope>
    <source>
        <strain evidence="3">NBRC 102520</strain>
    </source>
</reference>
<evidence type="ECO:0008006" key="4">
    <source>
        <dbReference type="Google" id="ProtNLM"/>
    </source>
</evidence>
<feature type="transmembrane region" description="Helical" evidence="1">
    <location>
        <begin position="35"/>
        <end position="54"/>
    </location>
</feature>
<dbReference type="Proteomes" id="UP001156905">
    <property type="component" value="Unassembled WGS sequence"/>
</dbReference>
<comment type="caution">
    <text evidence="2">The sequence shown here is derived from an EMBL/GenBank/DDBJ whole genome shotgun (WGS) entry which is preliminary data.</text>
</comment>
<accession>A0ABQ6AU94</accession>
<protein>
    <recommendedName>
        <fullName evidence="4">Cardiolipin synthase N-terminal domain-containing protein</fullName>
    </recommendedName>
</protein>
<evidence type="ECO:0000313" key="3">
    <source>
        <dbReference type="Proteomes" id="UP001156905"/>
    </source>
</evidence>
<feature type="transmembrane region" description="Helical" evidence="1">
    <location>
        <begin position="6"/>
        <end position="23"/>
    </location>
</feature>
<sequence length="62" mass="6693">MLALTLYGLLVVYLLVICGRCTAKFAAEKGRSRGVWFVLGALFFPLPSIALALLPSRAQAQP</sequence>
<evidence type="ECO:0000256" key="1">
    <source>
        <dbReference type="SAM" id="Phobius"/>
    </source>
</evidence>
<gene>
    <name evidence="2" type="ORF">GCM10007857_24780</name>
</gene>
<keyword evidence="3" id="KW-1185">Reference proteome</keyword>
<keyword evidence="1" id="KW-0812">Transmembrane</keyword>
<dbReference type="EMBL" id="BSOW01000007">
    <property type="protein sequence ID" value="GLR85767.1"/>
    <property type="molecule type" value="Genomic_DNA"/>
</dbReference>
<organism evidence="2 3">
    <name type="scientific">Bradyrhizobium iriomotense</name>
    <dbReference type="NCBI Taxonomy" id="441950"/>
    <lineage>
        <taxon>Bacteria</taxon>
        <taxon>Pseudomonadati</taxon>
        <taxon>Pseudomonadota</taxon>
        <taxon>Alphaproteobacteria</taxon>
        <taxon>Hyphomicrobiales</taxon>
        <taxon>Nitrobacteraceae</taxon>
        <taxon>Bradyrhizobium</taxon>
    </lineage>
</organism>
<dbReference type="RefSeq" id="WP_284265367.1">
    <property type="nucleotide sequence ID" value="NZ_BSOW01000007.1"/>
</dbReference>
<proteinExistence type="predicted"/>
<evidence type="ECO:0000313" key="2">
    <source>
        <dbReference type="EMBL" id="GLR85767.1"/>
    </source>
</evidence>
<keyword evidence="1" id="KW-1133">Transmembrane helix</keyword>
<keyword evidence="1" id="KW-0472">Membrane</keyword>